<dbReference type="EMBL" id="JAGIKZ010000024">
    <property type="protein sequence ID" value="MBP2242616.1"/>
    <property type="molecule type" value="Genomic_DNA"/>
</dbReference>
<evidence type="ECO:0000256" key="1">
    <source>
        <dbReference type="SAM" id="SignalP"/>
    </source>
</evidence>
<feature type="signal peptide" evidence="1">
    <location>
        <begin position="1"/>
        <end position="35"/>
    </location>
</feature>
<comment type="caution">
    <text evidence="2">The sequence shown here is derived from an EMBL/GenBank/DDBJ whole genome shotgun (WGS) entry which is preliminary data.</text>
</comment>
<accession>A0ABS4RIC5</accession>
<organism evidence="2 3">
    <name type="scientific">Cytobacillus eiseniae</name>
    <dbReference type="NCBI Taxonomy" id="762947"/>
    <lineage>
        <taxon>Bacteria</taxon>
        <taxon>Bacillati</taxon>
        <taxon>Bacillota</taxon>
        <taxon>Bacilli</taxon>
        <taxon>Bacillales</taxon>
        <taxon>Bacillaceae</taxon>
        <taxon>Cytobacillus</taxon>
    </lineage>
</organism>
<dbReference type="RefSeq" id="WP_066398720.1">
    <property type="nucleotide sequence ID" value="NZ_JAGIKZ010000024.1"/>
</dbReference>
<name>A0ABS4RIC5_9BACI</name>
<proteinExistence type="predicted"/>
<dbReference type="Proteomes" id="UP001519293">
    <property type="component" value="Unassembled WGS sequence"/>
</dbReference>
<evidence type="ECO:0000313" key="3">
    <source>
        <dbReference type="Proteomes" id="UP001519293"/>
    </source>
</evidence>
<feature type="chain" id="PRO_5046228689" evidence="1">
    <location>
        <begin position="36"/>
        <end position="293"/>
    </location>
</feature>
<evidence type="ECO:0000313" key="2">
    <source>
        <dbReference type="EMBL" id="MBP2242616.1"/>
    </source>
</evidence>
<reference evidence="2 3" key="1">
    <citation type="submission" date="2021-03" db="EMBL/GenBank/DDBJ databases">
        <title>Genomic Encyclopedia of Type Strains, Phase IV (KMG-IV): sequencing the most valuable type-strain genomes for metagenomic binning, comparative biology and taxonomic classification.</title>
        <authorList>
            <person name="Goeker M."/>
        </authorList>
    </citation>
    <scope>NUCLEOTIDE SEQUENCE [LARGE SCALE GENOMIC DNA]</scope>
    <source>
        <strain evidence="2 3">DSM 26675</strain>
    </source>
</reference>
<protein>
    <submittedName>
        <fullName evidence="2">Uncharacterized protein</fullName>
    </submittedName>
</protein>
<keyword evidence="3" id="KW-1185">Reference proteome</keyword>
<keyword evidence="1" id="KW-0732">Signal</keyword>
<gene>
    <name evidence="2" type="ORF">J2Z40_003193</name>
</gene>
<sequence>MDKNKSGKKAFMSMRKRVITGVAILVIGTSTTVAASQDTGYFNEFFGGGTNGFVKDTHDQEVVQSGIKMKIEESLSAGKSALTTVSFEKEDGTGFPEGALVSNLELDVKHGASYMVEQQLTEDHKKIIVMFDIDTLSSLEGKGITIKADAIVNDETDKVIANGPFKNKFTAKDRSDKTDIDLTLKQQNEEVVLKTIYVSAIGIGIEGERMDGQSSYLPEISPIVKVMTKDNQIIELSTSSTSSTDNGFKWQYSLDSEGNRIFLDKSAIKNIMINNHKISIGVCQDSCRISLVC</sequence>